<evidence type="ECO:0000313" key="2">
    <source>
        <dbReference type="Proteomes" id="UP000284465"/>
    </source>
</evidence>
<protein>
    <submittedName>
        <fullName evidence="1">Uncharacterized protein</fullName>
    </submittedName>
</protein>
<accession>A0A3R6AG15</accession>
<comment type="caution">
    <text evidence="1">The sequence shown here is derived from an EMBL/GenBank/DDBJ whole genome shotgun (WGS) entry which is preliminary data.</text>
</comment>
<organism evidence="1 2">
    <name type="scientific">Roseburia intestinalis</name>
    <dbReference type="NCBI Taxonomy" id="166486"/>
    <lineage>
        <taxon>Bacteria</taxon>
        <taxon>Bacillati</taxon>
        <taxon>Bacillota</taxon>
        <taxon>Clostridia</taxon>
        <taxon>Lachnospirales</taxon>
        <taxon>Lachnospiraceae</taxon>
        <taxon>Roseburia</taxon>
    </lineage>
</organism>
<gene>
    <name evidence="1" type="ORF">DW927_11850</name>
</gene>
<dbReference type="PROSITE" id="PS51257">
    <property type="entry name" value="PROKAR_LIPOPROTEIN"/>
    <property type="match status" value="1"/>
</dbReference>
<reference evidence="1 2" key="1">
    <citation type="submission" date="2018-08" db="EMBL/GenBank/DDBJ databases">
        <title>A genome reference for cultivated species of the human gut microbiota.</title>
        <authorList>
            <person name="Zou Y."/>
            <person name="Xue W."/>
            <person name="Luo G."/>
        </authorList>
    </citation>
    <scope>NUCLEOTIDE SEQUENCE [LARGE SCALE GENOMIC DNA]</scope>
    <source>
        <strain evidence="1 2">AM43-11</strain>
    </source>
</reference>
<evidence type="ECO:0000313" key="1">
    <source>
        <dbReference type="EMBL" id="RHA66227.1"/>
    </source>
</evidence>
<dbReference type="Proteomes" id="UP000284465">
    <property type="component" value="Unassembled WGS sequence"/>
</dbReference>
<dbReference type="EMBL" id="QSFP01000013">
    <property type="protein sequence ID" value="RHA66227.1"/>
    <property type="molecule type" value="Genomic_DNA"/>
</dbReference>
<sequence length="469" mass="53339">MKKVSFIFMGIFFCTLISGCGKKQIFVKYEDQYKLQAVDDKKLENDVYYIKDGADFYEAYMPDGTASGTVEKPSESRLLWMNEDEGLVPTLYKKEVVAFPSEKSEEKDSKLERFKDIGWSLGMYGGYIDDDGYICYTLNKNIIKESDAYEKLSEKKSTEIRIVSINDEPVSEKTINDAGVIVGLEKDGQYSVGYYVGTYYGTAVIKADRNFFQSYEILQTGKITNTKNGYVAIYMLPDLKNGWYCINGKGLFKYFDYKKGEADDAEQTMDEPYYETLAEKRDVYSQQYMVSVETATENVRFSVQYNTDVYADEDVNAVLISPDNKEYGMTAENGEAYTEIDKVMAGRWKISITPQDLEILNVSADSSSPASDTICEEKEFTLDEDNSNIQFYVSYEGDGSLWGSVENQNGETRIFDVDTSNHKLTTTYAYIPAGTYKVSVYHYTDTKITDIGYGLDGENMEEEIIKITE</sequence>
<dbReference type="AlphaFoldDB" id="A0A3R6AG15"/>
<name>A0A3R6AG15_9FIRM</name>
<proteinExistence type="predicted"/>